<keyword evidence="5" id="KW-1185">Reference proteome</keyword>
<name>A0A1V6YYZ4_PENNA</name>
<dbReference type="Proteomes" id="UP001153461">
    <property type="component" value="Unassembled WGS sequence"/>
</dbReference>
<reference evidence="4" key="1">
    <citation type="submission" date="2016-10" db="EMBL/GenBank/DDBJ databases">
        <title>Uncovering the secondary metabolism of Penicillium species provides insights into the evolution of 6-MSA pathways.</title>
        <authorList>
            <person name="Nielsen J.C."/>
            <person name="Nielsen J."/>
        </authorList>
    </citation>
    <scope>NUCLEOTIDE SEQUENCE [LARGE SCALE GENOMIC DNA]</scope>
    <source>
        <strain evidence="4">IBT 13039</strain>
    </source>
</reference>
<feature type="compositionally biased region" description="Low complexity" evidence="1">
    <location>
        <begin position="509"/>
        <end position="519"/>
    </location>
</feature>
<organism evidence="4 5">
    <name type="scientific">Penicillium nalgiovense</name>
    <dbReference type="NCBI Taxonomy" id="60175"/>
    <lineage>
        <taxon>Eukaryota</taxon>
        <taxon>Fungi</taxon>
        <taxon>Dikarya</taxon>
        <taxon>Ascomycota</taxon>
        <taxon>Pezizomycotina</taxon>
        <taxon>Eurotiomycetes</taxon>
        <taxon>Eurotiomycetidae</taxon>
        <taxon>Eurotiales</taxon>
        <taxon>Aspergillaceae</taxon>
        <taxon>Penicillium</taxon>
    </lineage>
</organism>
<dbReference type="Pfam" id="PF13391">
    <property type="entry name" value="HNH_2"/>
    <property type="match status" value="1"/>
</dbReference>
<evidence type="ECO:0000313" key="4">
    <source>
        <dbReference type="EMBL" id="OQE92422.1"/>
    </source>
</evidence>
<dbReference type="EMBL" id="CAJVNV010000166">
    <property type="protein sequence ID" value="CAG8089089.1"/>
    <property type="molecule type" value="Genomic_DNA"/>
</dbReference>
<reference evidence="5" key="2">
    <citation type="journal article" date="2017" name="Nat. Microbiol.">
        <title>Global analysis of biosynthetic gene clusters reveals vast potential of secondary metabolite production in Penicillium species.</title>
        <authorList>
            <person name="Nielsen J.C."/>
            <person name="Grijseels S."/>
            <person name="Prigent S."/>
            <person name="Ji B."/>
            <person name="Dainat J."/>
            <person name="Nielsen K.F."/>
            <person name="Frisvad J.C."/>
            <person name="Workman M."/>
            <person name="Nielsen J."/>
        </authorList>
    </citation>
    <scope>NUCLEOTIDE SEQUENCE [LARGE SCALE GENOMIC DNA]</scope>
    <source>
        <strain evidence="5">IBT 13039</strain>
    </source>
</reference>
<feature type="compositionally biased region" description="Acidic residues" evidence="1">
    <location>
        <begin position="468"/>
        <end position="481"/>
    </location>
</feature>
<feature type="domain" description="HNH nuclease" evidence="2">
    <location>
        <begin position="231"/>
        <end position="319"/>
    </location>
</feature>
<feature type="compositionally biased region" description="Polar residues" evidence="1">
    <location>
        <begin position="439"/>
        <end position="452"/>
    </location>
</feature>
<reference evidence="3" key="3">
    <citation type="submission" date="2021-07" db="EMBL/GenBank/DDBJ databases">
        <authorList>
            <person name="Branca A.L. A."/>
        </authorList>
    </citation>
    <scope>NUCLEOTIDE SEQUENCE</scope>
</reference>
<dbReference type="AlphaFoldDB" id="A0A1V6YYZ4"/>
<feature type="region of interest" description="Disordered" evidence="1">
    <location>
        <begin position="427"/>
        <end position="536"/>
    </location>
</feature>
<dbReference type="EMBL" id="MOOB01000007">
    <property type="protein sequence ID" value="OQE92422.1"/>
    <property type="molecule type" value="Genomic_DNA"/>
</dbReference>
<evidence type="ECO:0000259" key="2">
    <source>
        <dbReference type="Pfam" id="PF13391"/>
    </source>
</evidence>
<gene>
    <name evidence="4" type="ORF">PENNAL_c0007G01691</name>
    <name evidence="3" type="ORF">PNAL_LOCUS4360</name>
</gene>
<dbReference type="Proteomes" id="UP000191691">
    <property type="component" value="Unassembled WGS sequence"/>
</dbReference>
<evidence type="ECO:0000256" key="1">
    <source>
        <dbReference type="SAM" id="MobiDB-lite"/>
    </source>
</evidence>
<feature type="compositionally biased region" description="Acidic residues" evidence="1">
    <location>
        <begin position="427"/>
        <end position="436"/>
    </location>
</feature>
<protein>
    <recommendedName>
        <fullName evidence="2">HNH nuclease domain-containing protein</fullName>
    </recommendedName>
</protein>
<sequence>MAHDYVCRTWKVPPTLWCMYSKWCISSIEQTPRFLPRLERNAQVPFRTYKEFRSKRSFHVSFTRRPRACRGNHRVSAAFTVFTDPGLAHVINMSNASASTVPYGSSSELGRSSTVVRVNDERFNIQSPQRKILIRQFKKAVLEQEIPTPLWAIIQLCDLEKLEYMAQLARFSLKIIDPFAELICALPFKWSVTPSPSQQRGAAFWSPTFSPRRRAPPVAIYAARERDGYECVITGTRKIYQTTPIFPASAINAFLQNGPGTPNIWAFADVFWGTSTTSRWKKAFFNDPTNPDSPVNDCSNLICLRRDLRTAWSSGLFALRPAWISDDMTAMEIEFYWQPKPDHKLFDTVDVAKQPPSTKNLSSVDQLIVAVGNRGEPSYRAIESGYRFRMTTDDPIIRPLPSFDLLDMQWHFTRLTALCAATSFFDEDEDEDEDDAGSDKTTQPDQPLSSNPPDDDILDWVRSSSLSSDDEPESDFVEDIDASMVGPLPGPDTNRSRAVNESSKSPENSADSAASAASESTEDTEVVDVISGTGRLSLDFAREI</sequence>
<dbReference type="InterPro" id="IPR003615">
    <property type="entry name" value="HNH_nuc"/>
</dbReference>
<proteinExistence type="predicted"/>
<evidence type="ECO:0000313" key="3">
    <source>
        <dbReference type="EMBL" id="CAG8089089.1"/>
    </source>
</evidence>
<feature type="compositionally biased region" description="Polar residues" evidence="1">
    <location>
        <begin position="496"/>
        <end position="508"/>
    </location>
</feature>
<dbReference type="OrthoDB" id="73919at2759"/>
<evidence type="ECO:0000313" key="5">
    <source>
        <dbReference type="Proteomes" id="UP000191691"/>
    </source>
</evidence>
<comment type="caution">
    <text evidence="4">The sequence shown here is derived from an EMBL/GenBank/DDBJ whole genome shotgun (WGS) entry which is preliminary data.</text>
</comment>
<accession>A0A1V6YYZ4</accession>